<evidence type="ECO:0000313" key="3">
    <source>
        <dbReference type="EMBL" id="KAJ8970593.1"/>
    </source>
</evidence>
<dbReference type="Proteomes" id="UP001162156">
    <property type="component" value="Unassembled WGS sequence"/>
</dbReference>
<dbReference type="EMBL" id="JANEYF010000334">
    <property type="protein sequence ID" value="KAJ8970593.1"/>
    <property type="molecule type" value="Genomic_DNA"/>
</dbReference>
<comment type="caution">
    <text evidence="3">The sequence shown here is derived from an EMBL/GenBank/DDBJ whole genome shotgun (WGS) entry which is preliminary data.</text>
</comment>
<gene>
    <name evidence="3" type="ORF">NQ314_001126</name>
</gene>
<accession>A0AAV8ZU44</accession>
<dbReference type="Pfam" id="PF13843">
    <property type="entry name" value="DDE_Tnp_1_7"/>
    <property type="match status" value="1"/>
</dbReference>
<feature type="region of interest" description="Disordered" evidence="1">
    <location>
        <begin position="45"/>
        <end position="66"/>
    </location>
</feature>
<keyword evidence="4" id="KW-1185">Reference proteome</keyword>
<dbReference type="PANTHER" id="PTHR46599">
    <property type="entry name" value="PIGGYBAC TRANSPOSABLE ELEMENT-DERIVED PROTEIN 4"/>
    <property type="match status" value="1"/>
</dbReference>
<dbReference type="InterPro" id="IPR029526">
    <property type="entry name" value="PGBD"/>
</dbReference>
<protein>
    <recommendedName>
        <fullName evidence="2">PiggyBac transposable element-derived protein domain-containing protein</fullName>
    </recommendedName>
</protein>
<proteinExistence type="predicted"/>
<evidence type="ECO:0000313" key="4">
    <source>
        <dbReference type="Proteomes" id="UP001162156"/>
    </source>
</evidence>
<evidence type="ECO:0000256" key="1">
    <source>
        <dbReference type="SAM" id="MobiDB-lite"/>
    </source>
</evidence>
<reference evidence="3" key="1">
    <citation type="journal article" date="2023" name="Insect Mol. Biol.">
        <title>Genome sequencing provides insights into the evolution of gene families encoding plant cell wall-degrading enzymes in longhorned beetles.</title>
        <authorList>
            <person name="Shin N.R."/>
            <person name="Okamura Y."/>
            <person name="Kirsch R."/>
            <person name="Pauchet Y."/>
        </authorList>
    </citation>
    <scope>NUCLEOTIDE SEQUENCE</scope>
    <source>
        <strain evidence="3">RBIC_L_NR</strain>
    </source>
</reference>
<feature type="compositionally biased region" description="Basic and acidic residues" evidence="1">
    <location>
        <begin position="53"/>
        <end position="65"/>
    </location>
</feature>
<organism evidence="3 4">
    <name type="scientific">Rhamnusium bicolor</name>
    <dbReference type="NCBI Taxonomy" id="1586634"/>
    <lineage>
        <taxon>Eukaryota</taxon>
        <taxon>Metazoa</taxon>
        <taxon>Ecdysozoa</taxon>
        <taxon>Arthropoda</taxon>
        <taxon>Hexapoda</taxon>
        <taxon>Insecta</taxon>
        <taxon>Pterygota</taxon>
        <taxon>Neoptera</taxon>
        <taxon>Endopterygota</taxon>
        <taxon>Coleoptera</taxon>
        <taxon>Polyphaga</taxon>
        <taxon>Cucujiformia</taxon>
        <taxon>Chrysomeloidea</taxon>
        <taxon>Cerambycidae</taxon>
        <taxon>Lepturinae</taxon>
        <taxon>Rhagiini</taxon>
        <taxon>Rhamnusium</taxon>
    </lineage>
</organism>
<sequence>MDPQPSTSKAVKFSDPNYEEQLLKWYDESLSDFSDIQDECNEEFHINTIQSPKKKDGVDEGNRQEDIDEEVPTYYYGKSRFKWSSKPAVSNRGRRLQENIVVHLPGLRSSAKVLERKASPLKIWEFIFTEEICNIVLQWTNHKIIEERARYKTQNSATLKDLNKTELYEFFGFLAYTALFKSNNECIHTLFATDGTGREIIRCIMSKERFAFLLTCFGNADDRIMRRLSDPAAVISQIFDLFVQNCQDCYTIGTSVCTDEMLVGLRGRCKFKMYIPNKPDKYRLKIMCCTDARTGYFYSGYIYTGRDSDGRGLPNEDKKYKNPQIERSDFIKELALQLVTPHLQRRSSNTFISRKLRLSIFEILGKDNIENIPPTRVEKLEKRKNCSLCPYQKKRRTAYVCFDCQSPICLECAKKLCPECASSS</sequence>
<feature type="domain" description="PiggyBac transposable element-derived protein" evidence="2">
    <location>
        <begin position="119"/>
        <end position="347"/>
    </location>
</feature>
<name>A0AAV8ZU44_9CUCU</name>
<dbReference type="PANTHER" id="PTHR46599:SF3">
    <property type="entry name" value="PIGGYBAC TRANSPOSABLE ELEMENT-DERIVED PROTEIN 4"/>
    <property type="match status" value="1"/>
</dbReference>
<dbReference type="AlphaFoldDB" id="A0AAV8ZU44"/>
<evidence type="ECO:0000259" key="2">
    <source>
        <dbReference type="Pfam" id="PF13843"/>
    </source>
</evidence>